<organism evidence="2">
    <name type="scientific">marine sediment metagenome</name>
    <dbReference type="NCBI Taxonomy" id="412755"/>
    <lineage>
        <taxon>unclassified sequences</taxon>
        <taxon>metagenomes</taxon>
        <taxon>ecological metagenomes</taxon>
    </lineage>
</organism>
<accession>X1GH13</accession>
<dbReference type="PANTHER" id="PTHR43751:SF3">
    <property type="entry name" value="SULFATASE N-TERMINAL DOMAIN-CONTAINING PROTEIN"/>
    <property type="match status" value="1"/>
</dbReference>
<dbReference type="AlphaFoldDB" id="X1GH13"/>
<dbReference type="PANTHER" id="PTHR43751">
    <property type="entry name" value="SULFATASE"/>
    <property type="match status" value="1"/>
</dbReference>
<dbReference type="SUPFAM" id="SSF53649">
    <property type="entry name" value="Alkaline phosphatase-like"/>
    <property type="match status" value="1"/>
</dbReference>
<dbReference type="InterPro" id="IPR052701">
    <property type="entry name" value="GAG_Ulvan_Degrading_Sulfatases"/>
</dbReference>
<proteinExistence type="predicted"/>
<feature type="non-terminal residue" evidence="2">
    <location>
        <position position="182"/>
    </location>
</feature>
<evidence type="ECO:0000313" key="2">
    <source>
        <dbReference type="EMBL" id="GAH57211.1"/>
    </source>
</evidence>
<gene>
    <name evidence="2" type="ORF">S03H2_30575</name>
</gene>
<dbReference type="InterPro" id="IPR000917">
    <property type="entry name" value="Sulfatase_N"/>
</dbReference>
<reference evidence="2" key="1">
    <citation type="journal article" date="2014" name="Front. Microbiol.">
        <title>High frequency of phylogenetically diverse reductive dehalogenase-homologous genes in deep subseafloor sedimentary metagenomes.</title>
        <authorList>
            <person name="Kawai M."/>
            <person name="Futagami T."/>
            <person name="Toyoda A."/>
            <person name="Takaki Y."/>
            <person name="Nishi S."/>
            <person name="Hori S."/>
            <person name="Arai W."/>
            <person name="Tsubouchi T."/>
            <person name="Morono Y."/>
            <person name="Uchiyama I."/>
            <person name="Ito T."/>
            <person name="Fujiyama A."/>
            <person name="Inagaki F."/>
            <person name="Takami H."/>
        </authorList>
    </citation>
    <scope>NUCLEOTIDE SEQUENCE</scope>
    <source>
        <strain evidence="2">Expedition CK06-06</strain>
    </source>
</reference>
<dbReference type="EMBL" id="BARU01018500">
    <property type="protein sequence ID" value="GAH57211.1"/>
    <property type="molecule type" value="Genomic_DNA"/>
</dbReference>
<comment type="caution">
    <text evidence="2">The sequence shown here is derived from an EMBL/GenBank/DDBJ whole genome shotgun (WGS) entry which is preliminary data.</text>
</comment>
<feature type="domain" description="Sulfatase N-terminal" evidence="1">
    <location>
        <begin position="2"/>
        <end position="181"/>
    </location>
</feature>
<protein>
    <recommendedName>
        <fullName evidence="1">Sulfatase N-terminal domain-containing protein</fullName>
    </recommendedName>
</protein>
<name>X1GH13_9ZZZZ</name>
<dbReference type="InterPro" id="IPR017850">
    <property type="entry name" value="Alkaline_phosphatase_core_sf"/>
</dbReference>
<sequence>MNAVCQVPLTLPSHASILTGTSPLYHQIRNNEDFVLEEDFTTLAELLKNKGYLTAAFISAFVLNSQFGLNQGFDFYDDKYETPEVLKPYGPQRRAEQVYSSAASWIEENHENNFFVWVHFFDPHFPYTPPSPFDVKYKSRPYDGEIAYTDIYVGKLTQILKEKNISGKTLVVIAGDHGEDLW</sequence>
<dbReference type="Gene3D" id="3.40.720.10">
    <property type="entry name" value="Alkaline Phosphatase, subunit A"/>
    <property type="match status" value="1"/>
</dbReference>
<evidence type="ECO:0000259" key="1">
    <source>
        <dbReference type="Pfam" id="PF00884"/>
    </source>
</evidence>
<dbReference type="Pfam" id="PF00884">
    <property type="entry name" value="Sulfatase"/>
    <property type="match status" value="1"/>
</dbReference>